<evidence type="ECO:0000256" key="7">
    <source>
        <dbReference type="SAM" id="MobiDB-lite"/>
    </source>
</evidence>
<keyword evidence="3" id="KW-1003">Cell membrane</keyword>
<evidence type="ECO:0000256" key="2">
    <source>
        <dbReference type="ARBA" id="ARBA00008017"/>
    </source>
</evidence>
<dbReference type="SUPFAM" id="SSF50182">
    <property type="entry name" value="Sm-like ribonucleoproteins"/>
    <property type="match status" value="1"/>
</dbReference>
<dbReference type="InterPro" id="IPR011014">
    <property type="entry name" value="MscS_channel_TM-2"/>
</dbReference>
<feature type="transmembrane region" description="Helical" evidence="8">
    <location>
        <begin position="609"/>
        <end position="629"/>
    </location>
</feature>
<feature type="transmembrane region" description="Helical" evidence="8">
    <location>
        <begin position="641"/>
        <end position="668"/>
    </location>
</feature>
<evidence type="ECO:0000259" key="11">
    <source>
        <dbReference type="Pfam" id="PF21082"/>
    </source>
</evidence>
<name>A0ABM7WYX1_9BACT</name>
<feature type="transmembrane region" description="Helical" evidence="8">
    <location>
        <begin position="290"/>
        <end position="307"/>
    </location>
</feature>
<feature type="transmembrane region" description="Helical" evidence="8">
    <location>
        <begin position="353"/>
        <end position="370"/>
    </location>
</feature>
<evidence type="ECO:0000256" key="1">
    <source>
        <dbReference type="ARBA" id="ARBA00004651"/>
    </source>
</evidence>
<keyword evidence="6 8" id="KW-0472">Membrane</keyword>
<dbReference type="Pfam" id="PF21082">
    <property type="entry name" value="MS_channel_3rd"/>
    <property type="match status" value="1"/>
</dbReference>
<feature type="transmembrane region" description="Helical" evidence="8">
    <location>
        <begin position="445"/>
        <end position="467"/>
    </location>
</feature>
<dbReference type="SUPFAM" id="SSF82689">
    <property type="entry name" value="Mechanosensitive channel protein MscS (YggB), C-terminal domain"/>
    <property type="match status" value="1"/>
</dbReference>
<sequence>MPKRATRARGTTGDLRLALVATALLAAGAARGAGTGAVPSPLAGAREAPEKIDVKPPAVPSPQPIPVEHVFRAADDLAAPLRAAEAAAGPDPAVEEVERRLEEAARASQVLRARLDAQRLGDTSAREIERLRQGLAREDLFLADGQLVLEKRAERVATAERQIEDRLASWQLTAEAARGEQAPPAVLRRVAQVEESLRAAEARLRTEGDRLLGIQGRVSEVRAGLSLVARSVEEADAALQRQLFEVESAPLWRALSGPNRTGALGGQLRQALRENGRDLADFLAEEQERLFLHLAIFVALALGLLALRRPVAAMGAEGAALRGAAQVLSRPWSAALLLSLPLAGGLYPLLPPSLRDLLFLVFLAPLLRVLPGLMPDLFRRPLYGLVALFALDKLASIAPPRTLLARLTLLLVTVGALAGLVRGLRRGGWARFLRAGAWRVATRSAAVGAAALLAVSAVSNVVGNVTLAERLTHATLASATLAAVLLGVDIVLEGALAALLRVPALQRRPLVARHRALLERRIAGLLRAAAVALWAWRTAKGLGVAAAFSGALKAVLGVRLHVGGLDVSLGNVVAFAVTLAVSLALSKAIRFVLDEGVFSELRLPRGIPAAVSTTVQYGLVLLGFSWAVLASGMEMSRFSFLLGALGLGIGFGLQNVVNNFVSGLILLYERPIQVRDIVEVGTIAGEVTRIGVRSSTVRTFTGAEVIVPNATLISDAVTNWTLSDRRRRIDLGVGVAYGTAPQQVIDLLLAVVRGRAGVLDDPAPVALFLRFGESSMEFALRFWTADFDRWVLLASEVMVEVHASLGRAGIQIPFPQRDLHVRSLAPAAAEALAAARMRRGDGSARAPSEPPSPEATPPG</sequence>
<dbReference type="Pfam" id="PF00924">
    <property type="entry name" value="MS_channel_2nd"/>
    <property type="match status" value="1"/>
</dbReference>
<proteinExistence type="inferred from homology"/>
<evidence type="ECO:0000256" key="6">
    <source>
        <dbReference type="ARBA" id="ARBA00023136"/>
    </source>
</evidence>
<evidence type="ECO:0000313" key="12">
    <source>
        <dbReference type="EMBL" id="BDG04728.1"/>
    </source>
</evidence>
<evidence type="ECO:0000256" key="3">
    <source>
        <dbReference type="ARBA" id="ARBA00022475"/>
    </source>
</evidence>
<dbReference type="Gene3D" id="3.30.70.100">
    <property type="match status" value="1"/>
</dbReference>
<feature type="transmembrane region" description="Helical" evidence="8">
    <location>
        <begin position="327"/>
        <end position="347"/>
    </location>
</feature>
<keyword evidence="9" id="KW-0732">Signal</keyword>
<evidence type="ECO:0000313" key="13">
    <source>
        <dbReference type="Proteomes" id="UP001162891"/>
    </source>
</evidence>
<feature type="transmembrane region" description="Helical" evidence="8">
    <location>
        <begin position="521"/>
        <end position="536"/>
    </location>
</feature>
<dbReference type="InterPro" id="IPR049278">
    <property type="entry name" value="MS_channel_C"/>
</dbReference>
<reference evidence="13" key="1">
    <citation type="journal article" date="2022" name="Int. J. Syst. Evol. Microbiol.">
        <title>Anaeromyxobacter oryzae sp. nov., Anaeromyxobacter diazotrophicus sp. nov. and Anaeromyxobacter paludicola sp. nov., isolated from paddy soils.</title>
        <authorList>
            <person name="Itoh H."/>
            <person name="Xu Z."/>
            <person name="Mise K."/>
            <person name="Masuda Y."/>
            <person name="Ushijima N."/>
            <person name="Hayakawa C."/>
            <person name="Shiratori Y."/>
            <person name="Senoo K."/>
        </authorList>
    </citation>
    <scope>NUCLEOTIDE SEQUENCE [LARGE SCALE GENOMIC DNA]</scope>
    <source>
        <strain evidence="13">Red232</strain>
    </source>
</reference>
<dbReference type="InterPro" id="IPR023408">
    <property type="entry name" value="MscS_beta-dom_sf"/>
</dbReference>
<dbReference type="SUPFAM" id="SSF82861">
    <property type="entry name" value="Mechanosensitive channel protein MscS (YggB), transmembrane region"/>
    <property type="match status" value="1"/>
</dbReference>
<dbReference type="InterPro" id="IPR006685">
    <property type="entry name" value="MscS_channel_2nd"/>
</dbReference>
<comment type="similarity">
    <text evidence="2">Belongs to the MscS (TC 1.A.23) family.</text>
</comment>
<feature type="transmembrane region" description="Helical" evidence="8">
    <location>
        <begin position="542"/>
        <end position="562"/>
    </location>
</feature>
<gene>
    <name evidence="12" type="ORF">AMOR_37240</name>
</gene>
<feature type="region of interest" description="Disordered" evidence="7">
    <location>
        <begin position="836"/>
        <end position="859"/>
    </location>
</feature>
<dbReference type="InterPro" id="IPR052702">
    <property type="entry name" value="MscS-like_channel"/>
</dbReference>
<evidence type="ECO:0008006" key="14">
    <source>
        <dbReference type="Google" id="ProtNLM"/>
    </source>
</evidence>
<evidence type="ECO:0000256" key="9">
    <source>
        <dbReference type="SAM" id="SignalP"/>
    </source>
</evidence>
<dbReference type="RefSeq" id="WP_248353193.1">
    <property type="nucleotide sequence ID" value="NZ_AP025591.1"/>
</dbReference>
<dbReference type="PANTHER" id="PTHR30347">
    <property type="entry name" value="POTASSIUM CHANNEL RELATED"/>
    <property type="match status" value="1"/>
</dbReference>
<evidence type="ECO:0000256" key="5">
    <source>
        <dbReference type="ARBA" id="ARBA00022989"/>
    </source>
</evidence>
<evidence type="ECO:0000256" key="4">
    <source>
        <dbReference type="ARBA" id="ARBA00022692"/>
    </source>
</evidence>
<dbReference type="EMBL" id="AP025591">
    <property type="protein sequence ID" value="BDG04728.1"/>
    <property type="molecule type" value="Genomic_DNA"/>
</dbReference>
<dbReference type="Proteomes" id="UP001162891">
    <property type="component" value="Chromosome"/>
</dbReference>
<feature type="transmembrane region" description="Helical" evidence="8">
    <location>
        <begin position="404"/>
        <end position="424"/>
    </location>
</feature>
<evidence type="ECO:0000256" key="8">
    <source>
        <dbReference type="SAM" id="Phobius"/>
    </source>
</evidence>
<dbReference type="Gene3D" id="1.10.287.1260">
    <property type="match status" value="1"/>
</dbReference>
<accession>A0ABM7WYX1</accession>
<feature type="domain" description="Mechanosensitive ion channel MscS" evidence="10">
    <location>
        <begin position="655"/>
        <end position="721"/>
    </location>
</feature>
<feature type="transmembrane region" description="Helical" evidence="8">
    <location>
        <begin position="479"/>
        <end position="500"/>
    </location>
</feature>
<keyword evidence="5 8" id="KW-1133">Transmembrane helix</keyword>
<feature type="domain" description="Mechanosensitive ion channel MscS C-terminal" evidence="11">
    <location>
        <begin position="731"/>
        <end position="812"/>
    </location>
</feature>
<protein>
    <recommendedName>
        <fullName evidence="14">MscS Mechanosensitive ion channel</fullName>
    </recommendedName>
</protein>
<dbReference type="PANTHER" id="PTHR30347:SF1">
    <property type="entry name" value="MECHANOSENSITIVE CHANNEL MSCK"/>
    <property type="match status" value="1"/>
</dbReference>
<evidence type="ECO:0000259" key="10">
    <source>
        <dbReference type="Pfam" id="PF00924"/>
    </source>
</evidence>
<feature type="compositionally biased region" description="Pro residues" evidence="7">
    <location>
        <begin position="848"/>
        <end position="859"/>
    </location>
</feature>
<feature type="signal peptide" evidence="9">
    <location>
        <begin position="1"/>
        <end position="32"/>
    </location>
</feature>
<organism evidence="12 13">
    <name type="scientific">Anaeromyxobacter oryzae</name>
    <dbReference type="NCBI Taxonomy" id="2918170"/>
    <lineage>
        <taxon>Bacteria</taxon>
        <taxon>Pseudomonadati</taxon>
        <taxon>Myxococcota</taxon>
        <taxon>Myxococcia</taxon>
        <taxon>Myxococcales</taxon>
        <taxon>Cystobacterineae</taxon>
        <taxon>Anaeromyxobacteraceae</taxon>
        <taxon>Anaeromyxobacter</taxon>
    </lineage>
</organism>
<comment type="subcellular location">
    <subcellularLocation>
        <location evidence="1">Cell membrane</location>
        <topology evidence="1">Multi-pass membrane protein</topology>
    </subcellularLocation>
</comment>
<keyword evidence="4 8" id="KW-0812">Transmembrane</keyword>
<dbReference type="InterPro" id="IPR010920">
    <property type="entry name" value="LSM_dom_sf"/>
</dbReference>
<dbReference type="InterPro" id="IPR011066">
    <property type="entry name" value="MscS_channel_C_sf"/>
</dbReference>
<dbReference type="Gene3D" id="2.30.30.60">
    <property type="match status" value="1"/>
</dbReference>
<feature type="chain" id="PRO_5046885442" description="MscS Mechanosensitive ion channel" evidence="9">
    <location>
        <begin position="33"/>
        <end position="859"/>
    </location>
</feature>
<keyword evidence="13" id="KW-1185">Reference proteome</keyword>
<feature type="transmembrane region" description="Helical" evidence="8">
    <location>
        <begin position="569"/>
        <end position="589"/>
    </location>
</feature>